<dbReference type="EMBL" id="JBFXLU010000034">
    <property type="protein sequence ID" value="KAL2850710.1"/>
    <property type="molecule type" value="Genomic_DNA"/>
</dbReference>
<evidence type="ECO:0000313" key="8">
    <source>
        <dbReference type="Proteomes" id="UP001610446"/>
    </source>
</evidence>
<keyword evidence="3 6" id="KW-1133">Transmembrane helix</keyword>
<evidence type="ECO:0000256" key="2">
    <source>
        <dbReference type="ARBA" id="ARBA00022692"/>
    </source>
</evidence>
<accession>A0ABR4KEK5</accession>
<sequence>MAYLSMTGIFTPPEGCSTSWTYEGEYYNSVTGGLLLQNALTANTRCFPSGFRNSGRSEGHQIFSPGYCADGYTSAGLNFDGPTTTAVCCPSDFSYYTTLTTPNGFDNTMIFAGCISTYPPASPATTVPARAGNTDTTTSTVEGPITMWAQPMTVAYEESDLTLFVTTSSTETLSSERSPSLTSTSSTTTPTASETDSSATETPSNDPDTNTPADGGSSSGLSTGAKAGIGVGAGAAALIIIVLLLLLFRKSRQKKANTPVIAAHSGYPHRPGAANYPYSVSEMAGYSSPEGHIPEMEDPKSRPGPYSNVRLELPG</sequence>
<name>A0ABR4KEK5_9EURO</name>
<evidence type="ECO:0000313" key="7">
    <source>
        <dbReference type="EMBL" id="KAL2850710.1"/>
    </source>
</evidence>
<evidence type="ECO:0000256" key="5">
    <source>
        <dbReference type="SAM" id="MobiDB-lite"/>
    </source>
</evidence>
<keyword evidence="2 6" id="KW-0812">Transmembrane</keyword>
<evidence type="ECO:0000256" key="1">
    <source>
        <dbReference type="ARBA" id="ARBA00004167"/>
    </source>
</evidence>
<organism evidence="7 8">
    <name type="scientific">Aspergillus pseudoustus</name>
    <dbReference type="NCBI Taxonomy" id="1810923"/>
    <lineage>
        <taxon>Eukaryota</taxon>
        <taxon>Fungi</taxon>
        <taxon>Dikarya</taxon>
        <taxon>Ascomycota</taxon>
        <taxon>Pezizomycotina</taxon>
        <taxon>Eurotiomycetes</taxon>
        <taxon>Eurotiomycetidae</taxon>
        <taxon>Eurotiales</taxon>
        <taxon>Aspergillaceae</taxon>
        <taxon>Aspergillus</taxon>
        <taxon>Aspergillus subgen. Nidulantes</taxon>
    </lineage>
</organism>
<dbReference type="Proteomes" id="UP001610446">
    <property type="component" value="Unassembled WGS sequence"/>
</dbReference>
<evidence type="ECO:0008006" key="9">
    <source>
        <dbReference type="Google" id="ProtNLM"/>
    </source>
</evidence>
<comment type="subcellular location">
    <subcellularLocation>
        <location evidence="1">Membrane</location>
        <topology evidence="1">Single-pass membrane protein</topology>
    </subcellularLocation>
</comment>
<feature type="region of interest" description="Disordered" evidence="5">
    <location>
        <begin position="289"/>
        <end position="315"/>
    </location>
</feature>
<proteinExistence type="predicted"/>
<feature type="compositionally biased region" description="Basic and acidic residues" evidence="5">
    <location>
        <begin position="292"/>
        <end position="301"/>
    </location>
</feature>
<feature type="compositionally biased region" description="Low complexity" evidence="5">
    <location>
        <begin position="167"/>
        <end position="204"/>
    </location>
</feature>
<gene>
    <name evidence="7" type="ORF">BJY01DRAFT_125516</name>
</gene>
<evidence type="ECO:0000256" key="4">
    <source>
        <dbReference type="ARBA" id="ARBA00023136"/>
    </source>
</evidence>
<evidence type="ECO:0000256" key="3">
    <source>
        <dbReference type="ARBA" id="ARBA00022989"/>
    </source>
</evidence>
<dbReference type="InterPro" id="IPR051694">
    <property type="entry name" value="Immunoregulatory_rcpt-like"/>
</dbReference>
<comment type="caution">
    <text evidence="7">The sequence shown here is derived from an EMBL/GenBank/DDBJ whole genome shotgun (WGS) entry which is preliminary data.</text>
</comment>
<dbReference type="PANTHER" id="PTHR15549">
    <property type="entry name" value="PAIRED IMMUNOGLOBULIN-LIKE TYPE 2 RECEPTOR"/>
    <property type="match status" value="1"/>
</dbReference>
<keyword evidence="8" id="KW-1185">Reference proteome</keyword>
<protein>
    <recommendedName>
        <fullName evidence="9">Mid2 domain-containing protein</fullName>
    </recommendedName>
</protein>
<evidence type="ECO:0000256" key="6">
    <source>
        <dbReference type="SAM" id="Phobius"/>
    </source>
</evidence>
<feature type="region of interest" description="Disordered" evidence="5">
    <location>
        <begin position="167"/>
        <end position="220"/>
    </location>
</feature>
<keyword evidence="4 6" id="KW-0472">Membrane</keyword>
<reference evidence="7 8" key="1">
    <citation type="submission" date="2024-07" db="EMBL/GenBank/DDBJ databases">
        <title>Section-level genome sequencing and comparative genomics of Aspergillus sections Usti and Cavernicolus.</title>
        <authorList>
            <consortium name="Lawrence Berkeley National Laboratory"/>
            <person name="Nybo J.L."/>
            <person name="Vesth T.C."/>
            <person name="Theobald S."/>
            <person name="Frisvad J.C."/>
            <person name="Larsen T.O."/>
            <person name="Kjaerboelling I."/>
            <person name="Rothschild-Mancinelli K."/>
            <person name="Lyhne E.K."/>
            <person name="Kogle M.E."/>
            <person name="Barry K."/>
            <person name="Clum A."/>
            <person name="Na H."/>
            <person name="Ledsgaard L."/>
            <person name="Lin J."/>
            <person name="Lipzen A."/>
            <person name="Kuo A."/>
            <person name="Riley R."/>
            <person name="Mondo S."/>
            <person name="Labutti K."/>
            <person name="Haridas S."/>
            <person name="Pangalinan J."/>
            <person name="Salamov A.A."/>
            <person name="Simmons B.A."/>
            <person name="Magnuson J.K."/>
            <person name="Chen J."/>
            <person name="Drula E."/>
            <person name="Henrissat B."/>
            <person name="Wiebenga A."/>
            <person name="Lubbers R.J."/>
            <person name="Gomes A.C."/>
            <person name="Makela M.R."/>
            <person name="Stajich J."/>
            <person name="Grigoriev I.V."/>
            <person name="Mortensen U.H."/>
            <person name="De Vries R.P."/>
            <person name="Baker S.E."/>
            <person name="Andersen M.R."/>
        </authorList>
    </citation>
    <scope>NUCLEOTIDE SEQUENCE [LARGE SCALE GENOMIC DNA]</scope>
    <source>
        <strain evidence="7 8">CBS 123904</strain>
    </source>
</reference>
<feature type="transmembrane region" description="Helical" evidence="6">
    <location>
        <begin position="227"/>
        <end position="248"/>
    </location>
</feature>